<protein>
    <submittedName>
        <fullName evidence="7">Methyl-accepting chemotaxis protein</fullName>
    </submittedName>
</protein>
<dbReference type="GO" id="GO:0004888">
    <property type="term" value="F:transmembrane signaling receptor activity"/>
    <property type="evidence" value="ECO:0007669"/>
    <property type="project" value="InterPro"/>
</dbReference>
<evidence type="ECO:0000256" key="2">
    <source>
        <dbReference type="ARBA" id="ARBA00029447"/>
    </source>
</evidence>
<dbReference type="Pfam" id="PF00015">
    <property type="entry name" value="MCPsignal"/>
    <property type="match status" value="1"/>
</dbReference>
<comment type="similarity">
    <text evidence="2">Belongs to the methyl-accepting chemotaxis (MCP) protein family.</text>
</comment>
<evidence type="ECO:0000259" key="5">
    <source>
        <dbReference type="PROSITE" id="PS50111"/>
    </source>
</evidence>
<feature type="domain" description="HAMP" evidence="6">
    <location>
        <begin position="231"/>
        <end position="283"/>
    </location>
</feature>
<accession>A0A1M6HAJ8</accession>
<dbReference type="PROSITE" id="PS50885">
    <property type="entry name" value="HAMP"/>
    <property type="match status" value="1"/>
</dbReference>
<dbReference type="EMBL" id="FQZU01000005">
    <property type="protein sequence ID" value="SHJ19257.1"/>
    <property type="molecule type" value="Genomic_DNA"/>
</dbReference>
<dbReference type="Proteomes" id="UP000183994">
    <property type="component" value="Unassembled WGS sequence"/>
</dbReference>
<dbReference type="CDD" id="cd06225">
    <property type="entry name" value="HAMP"/>
    <property type="match status" value="1"/>
</dbReference>
<evidence type="ECO:0000256" key="3">
    <source>
        <dbReference type="PROSITE-ProRule" id="PRU00284"/>
    </source>
</evidence>
<dbReference type="Gene3D" id="1.10.287.950">
    <property type="entry name" value="Methyl-accepting chemotaxis protein"/>
    <property type="match status" value="1"/>
</dbReference>
<dbReference type="SUPFAM" id="SSF58104">
    <property type="entry name" value="Methyl-accepting chemotaxis protein (MCP) signaling domain"/>
    <property type="match status" value="1"/>
</dbReference>
<dbReference type="GO" id="GO:0006935">
    <property type="term" value="P:chemotaxis"/>
    <property type="evidence" value="ECO:0007669"/>
    <property type="project" value="InterPro"/>
</dbReference>
<reference evidence="8" key="1">
    <citation type="submission" date="2016-11" db="EMBL/GenBank/DDBJ databases">
        <authorList>
            <person name="Varghese N."/>
            <person name="Submissions S."/>
        </authorList>
    </citation>
    <scope>NUCLEOTIDE SEQUENCE [LARGE SCALE GENOMIC DNA]</scope>
    <source>
        <strain evidence="8">DSM 16219</strain>
    </source>
</reference>
<dbReference type="OrthoDB" id="5419060at2"/>
<keyword evidence="8" id="KW-1185">Reference proteome</keyword>
<gene>
    <name evidence="7" type="ORF">SAMN02745216_01169</name>
</gene>
<proteinExistence type="inferred from homology"/>
<dbReference type="GO" id="GO:0007165">
    <property type="term" value="P:signal transduction"/>
    <property type="evidence" value="ECO:0007669"/>
    <property type="project" value="UniProtKB-KW"/>
</dbReference>
<dbReference type="RefSeq" id="WP_073473908.1">
    <property type="nucleotide sequence ID" value="NZ_FQZU01000005.1"/>
</dbReference>
<evidence type="ECO:0000313" key="8">
    <source>
        <dbReference type="Proteomes" id="UP000183994"/>
    </source>
</evidence>
<dbReference type="InterPro" id="IPR004089">
    <property type="entry name" value="MCPsignal_dom"/>
</dbReference>
<keyword evidence="1 3" id="KW-0807">Transducer</keyword>
<name>A0A1M6HAJ8_9BACT</name>
<keyword evidence="4" id="KW-0812">Transmembrane</keyword>
<keyword evidence="4" id="KW-1133">Transmembrane helix</keyword>
<evidence type="ECO:0000313" key="7">
    <source>
        <dbReference type="EMBL" id="SHJ19257.1"/>
    </source>
</evidence>
<dbReference type="AlphaFoldDB" id="A0A1M6HAJ8"/>
<dbReference type="PROSITE" id="PS50111">
    <property type="entry name" value="CHEMOTAXIS_TRANSDUC_2"/>
    <property type="match status" value="1"/>
</dbReference>
<feature type="transmembrane region" description="Helical" evidence="4">
    <location>
        <begin position="210"/>
        <end position="230"/>
    </location>
</feature>
<dbReference type="STRING" id="1121393.SAMN02745216_01169"/>
<sequence length="560" mass="60970">MRFSLTDSINKKMFVLYAIGVLASASVMLMGMASLSVMERVVALEKGLHDHTVMHYESFVKLERYLNLGGEEDYKEFVRLRKSCMAVSLVCAKAEQAFDEGTEDDLVSSVVGLTSTVDPDEARELMDLFRYLKGNRSVQEMVKWAQRSSDLDEEIIDLAWQYYYTDDYDIRMELTGEIRKTIDELNIAKENFGAGLAGLAKWATSLTKRIFIISFILFSLMGVSIAYAIGRSIVNPMMKIVAFSDRVSRGGMDRRLELKTKDETRQMADAVNAICDALARVVIRVREGADSLTDSSRELSTMATQFSSTASETSASVTQINVTSTELRQAVQSSSENADQVVASAESTAQAYEEGKSATNAMGDGVDVITKQVVEVGESVANLSAQAVRISEIIDMVDEVAHQSELLSVNASIEAAKAGEFGKGFQVVAAEVKTLSEQSKGATRQVRSILKEIQVAADRAIKAAEKCSLSAQEGDSLNNRTLQAINKLAQNIDAAVGSSRKIAATSRQELQGVEQVTDALSGIQDAMESNTKGAHAMEDRIKELVSLAEALKGMLAAIKV</sequence>
<evidence type="ECO:0000256" key="4">
    <source>
        <dbReference type="SAM" id="Phobius"/>
    </source>
</evidence>
<dbReference type="PRINTS" id="PR00260">
    <property type="entry name" value="CHEMTRNSDUCR"/>
</dbReference>
<evidence type="ECO:0000259" key="6">
    <source>
        <dbReference type="PROSITE" id="PS50885"/>
    </source>
</evidence>
<dbReference type="PANTHER" id="PTHR32089">
    <property type="entry name" value="METHYL-ACCEPTING CHEMOTAXIS PROTEIN MCPB"/>
    <property type="match status" value="1"/>
</dbReference>
<dbReference type="InterPro" id="IPR003660">
    <property type="entry name" value="HAMP_dom"/>
</dbReference>
<organism evidence="7 8">
    <name type="scientific">Desulfatibacillum alkenivorans DSM 16219</name>
    <dbReference type="NCBI Taxonomy" id="1121393"/>
    <lineage>
        <taxon>Bacteria</taxon>
        <taxon>Pseudomonadati</taxon>
        <taxon>Thermodesulfobacteriota</taxon>
        <taxon>Desulfobacteria</taxon>
        <taxon>Desulfobacterales</taxon>
        <taxon>Desulfatibacillaceae</taxon>
        <taxon>Desulfatibacillum</taxon>
    </lineage>
</organism>
<dbReference type="GO" id="GO:0016020">
    <property type="term" value="C:membrane"/>
    <property type="evidence" value="ECO:0007669"/>
    <property type="project" value="InterPro"/>
</dbReference>
<dbReference type="PANTHER" id="PTHR32089:SF112">
    <property type="entry name" value="LYSOZYME-LIKE PROTEIN-RELATED"/>
    <property type="match status" value="1"/>
</dbReference>
<dbReference type="InterPro" id="IPR004090">
    <property type="entry name" value="Chemotax_Me-accpt_rcpt"/>
</dbReference>
<feature type="transmembrane region" description="Helical" evidence="4">
    <location>
        <begin position="14"/>
        <end position="38"/>
    </location>
</feature>
<keyword evidence="4" id="KW-0472">Membrane</keyword>
<dbReference type="SMART" id="SM00283">
    <property type="entry name" value="MA"/>
    <property type="match status" value="1"/>
</dbReference>
<evidence type="ECO:0000256" key="1">
    <source>
        <dbReference type="ARBA" id="ARBA00023224"/>
    </source>
</evidence>
<feature type="domain" description="Methyl-accepting transducer" evidence="5">
    <location>
        <begin position="288"/>
        <end position="524"/>
    </location>
</feature>